<name>A0ABQ5A587_9ASTR</name>
<proteinExistence type="predicted"/>
<reference evidence="4" key="1">
    <citation type="journal article" date="2022" name="Int. J. Mol. Sci.">
        <title>Draft Genome of Tanacetum Coccineum: Genomic Comparison of Closely Related Tanacetum-Family Plants.</title>
        <authorList>
            <person name="Yamashiro T."/>
            <person name="Shiraishi A."/>
            <person name="Nakayama K."/>
            <person name="Satake H."/>
        </authorList>
    </citation>
    <scope>NUCLEOTIDE SEQUENCE</scope>
</reference>
<reference evidence="4" key="2">
    <citation type="submission" date="2022-01" db="EMBL/GenBank/DDBJ databases">
        <authorList>
            <person name="Yamashiro T."/>
            <person name="Shiraishi A."/>
            <person name="Satake H."/>
            <person name="Nakayama K."/>
        </authorList>
    </citation>
    <scope>NUCLEOTIDE SEQUENCE</scope>
</reference>
<dbReference type="EMBL" id="BQNB010011992">
    <property type="protein sequence ID" value="GJS97809.1"/>
    <property type="molecule type" value="Genomic_DNA"/>
</dbReference>
<evidence type="ECO:0000256" key="1">
    <source>
        <dbReference type="SAM" id="Coils"/>
    </source>
</evidence>
<comment type="caution">
    <text evidence="4">The sequence shown here is derived from an EMBL/GenBank/DDBJ whole genome shotgun (WGS) entry which is preliminary data.</text>
</comment>
<keyword evidence="3" id="KW-0472">Membrane</keyword>
<keyword evidence="1" id="KW-0175">Coiled coil</keyword>
<protein>
    <recommendedName>
        <fullName evidence="6">Transposase (Putative), gypsy type</fullName>
    </recommendedName>
</protein>
<evidence type="ECO:0000256" key="3">
    <source>
        <dbReference type="SAM" id="Phobius"/>
    </source>
</evidence>
<feature type="coiled-coil region" evidence="1">
    <location>
        <begin position="551"/>
        <end position="578"/>
    </location>
</feature>
<organism evidence="4 5">
    <name type="scientific">Tanacetum coccineum</name>
    <dbReference type="NCBI Taxonomy" id="301880"/>
    <lineage>
        <taxon>Eukaryota</taxon>
        <taxon>Viridiplantae</taxon>
        <taxon>Streptophyta</taxon>
        <taxon>Embryophyta</taxon>
        <taxon>Tracheophyta</taxon>
        <taxon>Spermatophyta</taxon>
        <taxon>Magnoliopsida</taxon>
        <taxon>eudicotyledons</taxon>
        <taxon>Gunneridae</taxon>
        <taxon>Pentapetalae</taxon>
        <taxon>asterids</taxon>
        <taxon>campanulids</taxon>
        <taxon>Asterales</taxon>
        <taxon>Asteraceae</taxon>
        <taxon>Asteroideae</taxon>
        <taxon>Anthemideae</taxon>
        <taxon>Anthemidinae</taxon>
        <taxon>Tanacetum</taxon>
    </lineage>
</organism>
<accession>A0ABQ5A587</accession>
<feature type="transmembrane region" description="Helical" evidence="3">
    <location>
        <begin position="112"/>
        <end position="132"/>
    </location>
</feature>
<feature type="compositionally biased region" description="Basic and acidic residues" evidence="2">
    <location>
        <begin position="466"/>
        <end position="482"/>
    </location>
</feature>
<dbReference type="Proteomes" id="UP001151760">
    <property type="component" value="Unassembled WGS sequence"/>
</dbReference>
<gene>
    <name evidence="4" type="ORF">Tco_0804777</name>
</gene>
<keyword evidence="3" id="KW-0812">Transmembrane</keyword>
<evidence type="ECO:0000313" key="4">
    <source>
        <dbReference type="EMBL" id="GJS97809.1"/>
    </source>
</evidence>
<feature type="region of interest" description="Disordered" evidence="2">
    <location>
        <begin position="455"/>
        <end position="491"/>
    </location>
</feature>
<keyword evidence="5" id="KW-1185">Reference proteome</keyword>
<feature type="coiled-coil region" evidence="1">
    <location>
        <begin position="496"/>
        <end position="523"/>
    </location>
</feature>
<evidence type="ECO:0008006" key="6">
    <source>
        <dbReference type="Google" id="ProtNLM"/>
    </source>
</evidence>
<keyword evidence="3" id="KW-1133">Transmembrane helix</keyword>
<sequence>MKSKQESEFEWKDQKTMLHIGKNVAWWSNIVGELVGEFLMHYSSWDNIEDVKKAGPSVLSTRGRVRLGFEDKDNLQSSAFPVSPSNHVMSLSKNAYAWPLVCYGVCHHPLGFPWAGTVAGPWAFIIIILYFFCFADTCVESPRWTVKIVFSSNVSFRIPRQGMSGSEPGEMAPESSKAVVLPKFDMHIYTSELTLEELKTAINEYCIPIDLHPCLPPLGMTMNRLPSRVILFEIHCMSLDIRPTVSLFQVFYKLCKQGYWFPFENKTGGRAKKCFKEVTTSLKGWKKKFFLLDCRAISDAMPWRHGDTNLHDDFPTNYDKGEVARMSEFLVPLRPPPPHLLYVCGLTMTCRHPKLRYNIKDPDTNVIDMDTFLKLPTSTRTINLEKPDAKIAAAREKKEQQNLAKVKAKRAGAIGGEAGVEVGKKPATATAPEIAKDTSHAERVIVDLSGNTCVSTPPVKVNHPSPTRERHDTHVSPTHDAHSPQSSHHGQYDVAQGELLKRHEQLNREYVDLRNRNDAHLVELDHLRLSLRKVEKIRSLEKDLEPRTHQLVAAEEKIGVLEREKLALSAQMAQAEADRKKLV</sequence>
<evidence type="ECO:0000256" key="2">
    <source>
        <dbReference type="SAM" id="MobiDB-lite"/>
    </source>
</evidence>
<evidence type="ECO:0000313" key="5">
    <source>
        <dbReference type="Proteomes" id="UP001151760"/>
    </source>
</evidence>